<feature type="domain" description="Cyclic nucleotide-binding" evidence="1">
    <location>
        <begin position="32"/>
        <end position="114"/>
    </location>
</feature>
<keyword evidence="2" id="KW-0418">Kinase</keyword>
<proteinExistence type="predicted"/>
<name>A0A1I1MZ25_9FLAO</name>
<evidence type="ECO:0000259" key="1">
    <source>
        <dbReference type="Pfam" id="PF00027"/>
    </source>
</evidence>
<dbReference type="SUPFAM" id="SSF51206">
    <property type="entry name" value="cAMP-binding domain-like"/>
    <property type="match status" value="1"/>
</dbReference>
<reference evidence="3" key="1">
    <citation type="submission" date="2016-10" db="EMBL/GenBank/DDBJ databases">
        <authorList>
            <person name="Varghese N."/>
            <person name="Submissions S."/>
        </authorList>
    </citation>
    <scope>NUCLEOTIDE SEQUENCE [LARGE SCALE GENOMIC DNA]</scope>
    <source>
        <strain evidence="3">DSM 24499</strain>
    </source>
</reference>
<dbReference type="Gene3D" id="2.60.120.10">
    <property type="entry name" value="Jelly Rolls"/>
    <property type="match status" value="1"/>
</dbReference>
<dbReference type="AlphaFoldDB" id="A0A1I1MZ25"/>
<sequence length="191" mass="22207">MSQHPLRTQIEDIVKLSDAEFDFVLGHFQENNFKKHQIVLHQGDYAHFDFFVIKGLMRVSRVDPDGKEHILQFGMENWWITDAEAFHHQTKSTLTVDCLEPTKTLSLTLENKEKLSKELPKMQTFFFKKTTNGFIALQKRILCFLSSNANDRYHNLLSLYPGLMQRVPKAMIASYLGVTRETLSRLTKVES</sequence>
<gene>
    <name evidence="2" type="ORF">SAMN04487907_11138</name>
</gene>
<organism evidence="2 3">
    <name type="scientific">Zunongwangia mangrovi</name>
    <dbReference type="NCBI Taxonomy" id="1334022"/>
    <lineage>
        <taxon>Bacteria</taxon>
        <taxon>Pseudomonadati</taxon>
        <taxon>Bacteroidota</taxon>
        <taxon>Flavobacteriia</taxon>
        <taxon>Flavobacteriales</taxon>
        <taxon>Flavobacteriaceae</taxon>
        <taxon>Zunongwangia</taxon>
    </lineage>
</organism>
<dbReference type="GO" id="GO:0016301">
    <property type="term" value="F:kinase activity"/>
    <property type="evidence" value="ECO:0007669"/>
    <property type="project" value="UniProtKB-KW"/>
</dbReference>
<dbReference type="Pfam" id="PF00027">
    <property type="entry name" value="cNMP_binding"/>
    <property type="match status" value="1"/>
</dbReference>
<dbReference type="InterPro" id="IPR000595">
    <property type="entry name" value="cNMP-bd_dom"/>
</dbReference>
<dbReference type="CDD" id="cd00038">
    <property type="entry name" value="CAP_ED"/>
    <property type="match status" value="1"/>
</dbReference>
<dbReference type="Proteomes" id="UP000199438">
    <property type="component" value="Unassembled WGS sequence"/>
</dbReference>
<keyword evidence="2" id="KW-0808">Transferase</keyword>
<dbReference type="InterPro" id="IPR014710">
    <property type="entry name" value="RmlC-like_jellyroll"/>
</dbReference>
<dbReference type="EMBL" id="FOKV01000011">
    <property type="protein sequence ID" value="SFC88498.1"/>
    <property type="molecule type" value="Genomic_DNA"/>
</dbReference>
<dbReference type="RefSeq" id="WP_092544828.1">
    <property type="nucleotide sequence ID" value="NZ_FOKV01000011.1"/>
</dbReference>
<keyword evidence="3" id="KW-1185">Reference proteome</keyword>
<evidence type="ECO:0000313" key="3">
    <source>
        <dbReference type="Proteomes" id="UP000199438"/>
    </source>
</evidence>
<protein>
    <submittedName>
        <fullName evidence="2">cAMP-binding domain of CRP or a regulatory subunit of cAMP-dependent protein kinases</fullName>
    </submittedName>
</protein>
<accession>A0A1I1MZ25</accession>
<evidence type="ECO:0000313" key="2">
    <source>
        <dbReference type="EMBL" id="SFC88498.1"/>
    </source>
</evidence>
<dbReference type="InterPro" id="IPR018490">
    <property type="entry name" value="cNMP-bd_dom_sf"/>
</dbReference>
<dbReference type="STRING" id="1334022.SAMN04487907_11138"/>
<dbReference type="OrthoDB" id="1092431at2"/>